<evidence type="ECO:0000256" key="3">
    <source>
        <dbReference type="ARBA" id="ARBA00022448"/>
    </source>
</evidence>
<name>A0A9D4XWE5_PEA</name>
<dbReference type="AlphaFoldDB" id="A0A9D4XWE5"/>
<feature type="transmembrane region" description="Helical" evidence="7">
    <location>
        <begin position="107"/>
        <end position="124"/>
    </location>
</feature>
<keyword evidence="10" id="KW-1185">Reference proteome</keyword>
<keyword evidence="5 7" id="KW-1133">Transmembrane helix</keyword>
<evidence type="ECO:0000256" key="1">
    <source>
        <dbReference type="ARBA" id="ARBA00004141"/>
    </source>
</evidence>
<accession>A0A9D4XWE5</accession>
<dbReference type="SUPFAM" id="SSF103473">
    <property type="entry name" value="MFS general substrate transporter"/>
    <property type="match status" value="1"/>
</dbReference>
<keyword evidence="6 7" id="KW-0472">Membrane</keyword>
<evidence type="ECO:0000256" key="2">
    <source>
        <dbReference type="ARBA" id="ARBA00010992"/>
    </source>
</evidence>
<comment type="caution">
    <text evidence="9">The sequence shown here is derived from an EMBL/GenBank/DDBJ whole genome shotgun (WGS) entry which is preliminary data.</text>
</comment>
<keyword evidence="4 7" id="KW-0812">Transmembrane</keyword>
<dbReference type="InterPro" id="IPR036259">
    <property type="entry name" value="MFS_trans_sf"/>
</dbReference>
<dbReference type="EMBL" id="JAMSHJ010000003">
    <property type="protein sequence ID" value="KAI5427578.1"/>
    <property type="molecule type" value="Genomic_DNA"/>
</dbReference>
<dbReference type="InterPro" id="IPR020846">
    <property type="entry name" value="MFS_dom"/>
</dbReference>
<comment type="similarity">
    <text evidence="2">Belongs to the major facilitator superfamily. Sugar transporter (TC 2.A.1.1) family.</text>
</comment>
<protein>
    <recommendedName>
        <fullName evidence="8">Major facilitator superfamily (MFS) profile domain-containing protein</fullName>
    </recommendedName>
</protein>
<dbReference type="InterPro" id="IPR005828">
    <property type="entry name" value="MFS_sugar_transport-like"/>
</dbReference>
<gene>
    <name evidence="9" type="ORF">KIW84_032833</name>
</gene>
<dbReference type="PANTHER" id="PTHR48023">
    <property type="entry name" value="D-XYLOSE-PROTON SYMPORTER-LIKE 2"/>
    <property type="match status" value="1"/>
</dbReference>
<dbReference type="GO" id="GO:1904659">
    <property type="term" value="P:D-glucose transmembrane transport"/>
    <property type="evidence" value="ECO:0007669"/>
    <property type="project" value="TreeGrafter"/>
</dbReference>
<feature type="transmembrane region" description="Helical" evidence="7">
    <location>
        <begin position="46"/>
        <end position="67"/>
    </location>
</feature>
<dbReference type="InterPro" id="IPR005829">
    <property type="entry name" value="Sugar_transporter_CS"/>
</dbReference>
<sequence length="125" mass="13326">MCDAATIPLMVSVMVRCVGIVDSSLNNHIEISPSQSGITWYNLDSVQIGLLTSGSLYGALIGFVLAFNIADFLGRRRELIVAALLYLVGALITALAPTFLVLVAGRLVFGIGIGLVCSFLCEWFS</sequence>
<dbReference type="PROSITE" id="PS50850">
    <property type="entry name" value="MFS"/>
    <property type="match status" value="1"/>
</dbReference>
<evidence type="ECO:0000256" key="7">
    <source>
        <dbReference type="SAM" id="Phobius"/>
    </source>
</evidence>
<dbReference type="PROSITE" id="PS00216">
    <property type="entry name" value="SUGAR_TRANSPORT_1"/>
    <property type="match status" value="1"/>
</dbReference>
<dbReference type="PANTHER" id="PTHR48023:SF4">
    <property type="entry name" value="D-XYLOSE-PROTON SYMPORTER-LIKE 2"/>
    <property type="match status" value="1"/>
</dbReference>
<evidence type="ECO:0000256" key="4">
    <source>
        <dbReference type="ARBA" id="ARBA00022692"/>
    </source>
</evidence>
<dbReference type="InterPro" id="IPR050820">
    <property type="entry name" value="MFS_Sugar_Transporter"/>
</dbReference>
<dbReference type="Pfam" id="PF00083">
    <property type="entry name" value="Sugar_tr"/>
    <property type="match status" value="1"/>
</dbReference>
<evidence type="ECO:0000313" key="9">
    <source>
        <dbReference type="EMBL" id="KAI5427578.1"/>
    </source>
</evidence>
<evidence type="ECO:0000259" key="8">
    <source>
        <dbReference type="PROSITE" id="PS50850"/>
    </source>
</evidence>
<dbReference type="Gramene" id="Psat03G0283300-T1">
    <property type="protein sequence ID" value="KAI5427578.1"/>
    <property type="gene ID" value="KIW84_032833"/>
</dbReference>
<evidence type="ECO:0000256" key="5">
    <source>
        <dbReference type="ARBA" id="ARBA00022989"/>
    </source>
</evidence>
<dbReference type="Proteomes" id="UP001058974">
    <property type="component" value="Chromosome 3"/>
</dbReference>
<proteinExistence type="inferred from homology"/>
<dbReference type="GO" id="GO:0022857">
    <property type="term" value="F:transmembrane transporter activity"/>
    <property type="evidence" value="ECO:0007669"/>
    <property type="project" value="InterPro"/>
</dbReference>
<evidence type="ECO:0000313" key="10">
    <source>
        <dbReference type="Proteomes" id="UP001058974"/>
    </source>
</evidence>
<evidence type="ECO:0000256" key="6">
    <source>
        <dbReference type="ARBA" id="ARBA00023136"/>
    </source>
</evidence>
<dbReference type="GO" id="GO:0016020">
    <property type="term" value="C:membrane"/>
    <property type="evidence" value="ECO:0007669"/>
    <property type="project" value="UniProtKB-SubCell"/>
</dbReference>
<organism evidence="9 10">
    <name type="scientific">Pisum sativum</name>
    <name type="common">Garden pea</name>
    <name type="synonym">Lathyrus oleraceus</name>
    <dbReference type="NCBI Taxonomy" id="3888"/>
    <lineage>
        <taxon>Eukaryota</taxon>
        <taxon>Viridiplantae</taxon>
        <taxon>Streptophyta</taxon>
        <taxon>Embryophyta</taxon>
        <taxon>Tracheophyta</taxon>
        <taxon>Spermatophyta</taxon>
        <taxon>Magnoliopsida</taxon>
        <taxon>eudicotyledons</taxon>
        <taxon>Gunneridae</taxon>
        <taxon>Pentapetalae</taxon>
        <taxon>rosids</taxon>
        <taxon>fabids</taxon>
        <taxon>Fabales</taxon>
        <taxon>Fabaceae</taxon>
        <taxon>Papilionoideae</taxon>
        <taxon>50 kb inversion clade</taxon>
        <taxon>NPAAA clade</taxon>
        <taxon>Hologalegina</taxon>
        <taxon>IRL clade</taxon>
        <taxon>Fabeae</taxon>
        <taxon>Lathyrus</taxon>
    </lineage>
</organism>
<dbReference type="Gene3D" id="1.20.1250.20">
    <property type="entry name" value="MFS general substrate transporter like domains"/>
    <property type="match status" value="1"/>
</dbReference>
<feature type="transmembrane region" description="Helical" evidence="7">
    <location>
        <begin position="79"/>
        <end position="101"/>
    </location>
</feature>
<feature type="domain" description="Major facilitator superfamily (MFS) profile" evidence="8">
    <location>
        <begin position="1"/>
        <end position="125"/>
    </location>
</feature>
<keyword evidence="3" id="KW-0813">Transport</keyword>
<reference evidence="9 10" key="1">
    <citation type="journal article" date="2022" name="Nat. Genet.">
        <title>Improved pea reference genome and pan-genome highlight genomic features and evolutionary characteristics.</title>
        <authorList>
            <person name="Yang T."/>
            <person name="Liu R."/>
            <person name="Luo Y."/>
            <person name="Hu S."/>
            <person name="Wang D."/>
            <person name="Wang C."/>
            <person name="Pandey M.K."/>
            <person name="Ge S."/>
            <person name="Xu Q."/>
            <person name="Li N."/>
            <person name="Li G."/>
            <person name="Huang Y."/>
            <person name="Saxena R.K."/>
            <person name="Ji Y."/>
            <person name="Li M."/>
            <person name="Yan X."/>
            <person name="He Y."/>
            <person name="Liu Y."/>
            <person name="Wang X."/>
            <person name="Xiang C."/>
            <person name="Varshney R.K."/>
            <person name="Ding H."/>
            <person name="Gao S."/>
            <person name="Zong X."/>
        </authorList>
    </citation>
    <scope>NUCLEOTIDE SEQUENCE [LARGE SCALE GENOMIC DNA]</scope>
    <source>
        <strain evidence="9 10">cv. Zhongwan 6</strain>
    </source>
</reference>
<comment type="subcellular location">
    <subcellularLocation>
        <location evidence="1">Membrane</location>
        <topology evidence="1">Multi-pass membrane protein</topology>
    </subcellularLocation>
</comment>